<evidence type="ECO:0000256" key="1">
    <source>
        <dbReference type="PROSITE-ProRule" id="PRU00169"/>
    </source>
</evidence>
<comment type="caution">
    <text evidence="1">Lacks conserved residue(s) required for the propagation of feature annotation.</text>
</comment>
<comment type="caution">
    <text evidence="4">The sequence shown here is derived from an EMBL/GenBank/DDBJ whole genome shotgun (WGS) entry which is preliminary data.</text>
</comment>
<dbReference type="PROSITE" id="PS50110">
    <property type="entry name" value="RESPONSE_REGULATORY"/>
    <property type="match status" value="1"/>
</dbReference>
<feature type="region of interest" description="Disordered" evidence="2">
    <location>
        <begin position="118"/>
        <end position="146"/>
    </location>
</feature>
<evidence type="ECO:0000259" key="3">
    <source>
        <dbReference type="PROSITE" id="PS50110"/>
    </source>
</evidence>
<proteinExistence type="predicted"/>
<dbReference type="InterPro" id="IPR001789">
    <property type="entry name" value="Sig_transdc_resp-reg_receiver"/>
</dbReference>
<dbReference type="AlphaFoldDB" id="A0A0D6P8C5"/>
<gene>
    <name evidence="4" type="ORF">Asru_0387_02</name>
</gene>
<dbReference type="SUPFAM" id="SSF52172">
    <property type="entry name" value="CheY-like"/>
    <property type="match status" value="1"/>
</dbReference>
<name>A0A0D6P8C5_9PROT</name>
<dbReference type="Gene3D" id="3.40.50.2300">
    <property type="match status" value="1"/>
</dbReference>
<keyword evidence="5" id="KW-1185">Reference proteome</keyword>
<dbReference type="GO" id="GO:0000160">
    <property type="term" value="P:phosphorelay signal transduction system"/>
    <property type="evidence" value="ECO:0007669"/>
    <property type="project" value="InterPro"/>
</dbReference>
<feature type="domain" description="Response regulatory" evidence="3">
    <location>
        <begin position="5"/>
        <end position="118"/>
    </location>
</feature>
<protein>
    <recommendedName>
        <fullName evidence="3">Response regulatory domain-containing protein</fullName>
    </recommendedName>
</protein>
<dbReference type="Proteomes" id="UP000032680">
    <property type="component" value="Unassembled WGS sequence"/>
</dbReference>
<dbReference type="InterPro" id="IPR011006">
    <property type="entry name" value="CheY-like_superfamily"/>
</dbReference>
<organism evidence="4 5">
    <name type="scientific">Acidisphaera rubrifaciens HS-AP3</name>
    <dbReference type="NCBI Taxonomy" id="1231350"/>
    <lineage>
        <taxon>Bacteria</taxon>
        <taxon>Pseudomonadati</taxon>
        <taxon>Pseudomonadota</taxon>
        <taxon>Alphaproteobacteria</taxon>
        <taxon>Acetobacterales</taxon>
        <taxon>Acetobacteraceae</taxon>
        <taxon>Acidisphaera</taxon>
    </lineage>
</organism>
<sequence length="146" mass="15093">MVTGSVLLAHDDGDFRDRAAAVLASAGFAVTAVSGSMAALELIEAEPAGAFDVLVTRMQFGVRSPNGLSLALMARQRDPHLRVVFTSTPENAGFADAGAVVVSPIDMGELLRQVGLAARASKASRESEPQVPPPARQPPDRSGAEG</sequence>
<accession>A0A0D6P8C5</accession>
<evidence type="ECO:0000313" key="4">
    <source>
        <dbReference type="EMBL" id="GAN77596.1"/>
    </source>
</evidence>
<reference evidence="4 5" key="1">
    <citation type="submission" date="2012-11" db="EMBL/GenBank/DDBJ databases">
        <title>Whole genome sequence of Acidisphaera rubrifaciens HS-AP3.</title>
        <authorList>
            <person name="Azuma Y."/>
            <person name="Higashiura N."/>
            <person name="Hirakawa H."/>
            <person name="Matsushita K."/>
        </authorList>
    </citation>
    <scope>NUCLEOTIDE SEQUENCE [LARGE SCALE GENOMIC DNA]</scope>
    <source>
        <strain evidence="4 5">HS-AP3</strain>
    </source>
</reference>
<evidence type="ECO:0000256" key="2">
    <source>
        <dbReference type="SAM" id="MobiDB-lite"/>
    </source>
</evidence>
<dbReference type="EMBL" id="BANB01000387">
    <property type="protein sequence ID" value="GAN77596.1"/>
    <property type="molecule type" value="Genomic_DNA"/>
</dbReference>
<evidence type="ECO:0000313" key="5">
    <source>
        <dbReference type="Proteomes" id="UP000032680"/>
    </source>
</evidence>